<dbReference type="Pfam" id="PF13619">
    <property type="entry name" value="KTSC"/>
    <property type="match status" value="1"/>
</dbReference>
<gene>
    <name evidence="2" type="ORF">MBCUT_18070</name>
</gene>
<dbReference type="OrthoDB" id="104538at2157"/>
<proteinExistence type="predicted"/>
<sequence length="70" mass="8027">MDRSPLNSSYLKSVAYDMNSQTLEIEFHNGSICQYLEVPSVTHSTLMLSSSQGTYFKENIKNSYSKKKIR</sequence>
<evidence type="ECO:0000313" key="3">
    <source>
        <dbReference type="Proteomes" id="UP000077275"/>
    </source>
</evidence>
<dbReference type="Proteomes" id="UP000077275">
    <property type="component" value="Unassembled WGS sequence"/>
</dbReference>
<evidence type="ECO:0000313" key="2">
    <source>
        <dbReference type="EMBL" id="KZX15005.1"/>
    </source>
</evidence>
<organism evidence="2 3">
    <name type="scientific">Methanobrevibacter cuticularis</name>
    <dbReference type="NCBI Taxonomy" id="47311"/>
    <lineage>
        <taxon>Archaea</taxon>
        <taxon>Methanobacteriati</taxon>
        <taxon>Methanobacteriota</taxon>
        <taxon>Methanomada group</taxon>
        <taxon>Methanobacteria</taxon>
        <taxon>Methanobacteriales</taxon>
        <taxon>Methanobacteriaceae</taxon>
        <taxon>Methanobrevibacter</taxon>
    </lineage>
</organism>
<dbReference type="EMBL" id="LWMW01000136">
    <property type="protein sequence ID" value="KZX15005.1"/>
    <property type="molecule type" value="Genomic_DNA"/>
</dbReference>
<keyword evidence="3" id="KW-1185">Reference proteome</keyword>
<dbReference type="InterPro" id="IPR025309">
    <property type="entry name" value="KTSC_dom"/>
</dbReference>
<accession>A0A166CYQ9</accession>
<protein>
    <recommendedName>
        <fullName evidence="1">KTSC domain-containing protein</fullName>
    </recommendedName>
</protein>
<comment type="caution">
    <text evidence="2">The sequence shown here is derived from an EMBL/GenBank/DDBJ whole genome shotgun (WGS) entry which is preliminary data.</text>
</comment>
<reference evidence="2 3" key="1">
    <citation type="submission" date="2016-04" db="EMBL/GenBank/DDBJ databases">
        <title>Genome sequence of Methanobrevibacter cuticularis DSM 11139.</title>
        <authorList>
            <person name="Poehlein A."/>
            <person name="Seedorf H."/>
            <person name="Daniel R."/>
        </authorList>
    </citation>
    <scope>NUCLEOTIDE SEQUENCE [LARGE SCALE GENOMIC DNA]</scope>
    <source>
        <strain evidence="2 3">DSM 11139</strain>
    </source>
</reference>
<dbReference type="AlphaFoldDB" id="A0A166CYQ9"/>
<dbReference type="RefSeq" id="WP_067260339.1">
    <property type="nucleotide sequence ID" value="NZ_LWMW01000136.1"/>
</dbReference>
<dbReference type="PATRIC" id="fig|47311.3.peg.1964"/>
<name>A0A166CYQ9_9EURY</name>
<evidence type="ECO:0000259" key="1">
    <source>
        <dbReference type="Pfam" id="PF13619"/>
    </source>
</evidence>
<feature type="domain" description="KTSC" evidence="1">
    <location>
        <begin position="7"/>
        <end position="64"/>
    </location>
</feature>